<gene>
    <name evidence="2" type="ORF">IBL26_11865</name>
</gene>
<comment type="caution">
    <text evidence="2">The sequence shown here is derived from an EMBL/GenBank/DDBJ whole genome shotgun (WGS) entry which is preliminary data.</text>
</comment>
<evidence type="ECO:0000259" key="1">
    <source>
        <dbReference type="Pfam" id="PF21321"/>
    </source>
</evidence>
<keyword evidence="3" id="KW-1185">Reference proteome</keyword>
<dbReference type="Pfam" id="PF21321">
    <property type="entry name" value="HTH_66"/>
    <property type="match status" value="1"/>
</dbReference>
<dbReference type="RefSeq" id="WP_187784693.1">
    <property type="nucleotide sequence ID" value="NZ_JACTVA010000018.1"/>
</dbReference>
<dbReference type="InterPro" id="IPR048708">
    <property type="entry name" value="VapB45-like_HTH"/>
</dbReference>
<sequence length="235" mass="26397">MNARAADASVAPLGIGFYTVPDAARLLQLPARNINRWLGGYHHGQGEKRSELPPLWTPQLPRSEKHIELGFRDLIELRFVDAFLQAGLALQTVRRCIEYARECVADTHPFSTSKFRTDGRTIFLESAVHAEEETLLDLKGRQYVIKRAIERTFKDLDIEDDAVRRWRPFKNKASIVIDPERAFGQPIAARHGVPTIVLADAVQAEGSMERVAALYEVPLGVVRDALAYEQLLQAA</sequence>
<dbReference type="Pfam" id="PF04255">
    <property type="entry name" value="DUF433"/>
    <property type="match status" value="1"/>
</dbReference>
<evidence type="ECO:0000313" key="2">
    <source>
        <dbReference type="EMBL" id="MBC9207532.1"/>
    </source>
</evidence>
<dbReference type="EMBL" id="JACTVA010000018">
    <property type="protein sequence ID" value="MBC9207532.1"/>
    <property type="molecule type" value="Genomic_DNA"/>
</dbReference>
<protein>
    <submittedName>
        <fullName evidence="2">DUF433 domain-containing protein</fullName>
    </submittedName>
</protein>
<accession>A0ABR7RN64</accession>
<dbReference type="InterPro" id="IPR007367">
    <property type="entry name" value="DUF433"/>
</dbReference>
<organism evidence="2 3">
    <name type="scientific">Teichococcus aerophilus</name>
    <dbReference type="NCBI Taxonomy" id="1224513"/>
    <lineage>
        <taxon>Bacteria</taxon>
        <taxon>Pseudomonadati</taxon>
        <taxon>Pseudomonadota</taxon>
        <taxon>Alphaproteobacteria</taxon>
        <taxon>Acetobacterales</taxon>
        <taxon>Roseomonadaceae</taxon>
        <taxon>Roseomonas</taxon>
    </lineage>
</organism>
<name>A0ABR7RN64_9PROT</name>
<evidence type="ECO:0000313" key="3">
    <source>
        <dbReference type="Proteomes" id="UP000626026"/>
    </source>
</evidence>
<dbReference type="Proteomes" id="UP000626026">
    <property type="component" value="Unassembled WGS sequence"/>
</dbReference>
<reference evidence="2 3" key="1">
    <citation type="journal article" date="2013" name="Int. J. Syst. Evol. Microbiol.">
        <title>Roseomonas aerophila sp. nov., isolated from air.</title>
        <authorList>
            <person name="Kim S.J."/>
            <person name="Weon H.Y."/>
            <person name="Ahn J.H."/>
            <person name="Hong S.B."/>
            <person name="Seok S.J."/>
            <person name="Whang K.S."/>
            <person name="Kwon S.W."/>
        </authorList>
    </citation>
    <scope>NUCLEOTIDE SEQUENCE [LARGE SCALE GENOMIC DNA]</scope>
    <source>
        <strain evidence="2 3">NBRC 108923</strain>
    </source>
</reference>
<feature type="domain" description="Putative antitoxin VapB45-like DNA-binding HTH" evidence="1">
    <location>
        <begin position="17"/>
        <end position="95"/>
    </location>
</feature>
<proteinExistence type="predicted"/>